<evidence type="ECO:0000313" key="2">
    <source>
        <dbReference type="Proteomes" id="UP000575898"/>
    </source>
</evidence>
<sequence length="310" mass="31793">MGIVGKKQLKGIVGGYGPDDWVLAGIESVAPSVDAGLAAQAAINAALGGVSTVSVGGGACQLVQSIVKLCRKNEDPVDNLYFVMNDLGGRGSPCTKDYLKSRIHKQVFSGAVGTASTALSAVSVVDIAGVVNHTGALASTGAHLVKLHAIAKRYRSSKTIADWLALVIKLKAMKVGMRGIQLGSSFLGAVGAGLGEAGGAAATGLSGASAALGGLAGIGKIGYANSLPYVVGALSMEIHWRAHQEQVLLCGLKQLNGGTGPATQIIQELFTRRHLSKFAPRKLGGGEYNSLQIIREPGGWACIHDKLMML</sequence>
<dbReference type="Proteomes" id="UP000575898">
    <property type="component" value="Unassembled WGS sequence"/>
</dbReference>
<proteinExistence type="predicted"/>
<evidence type="ECO:0000313" key="1">
    <source>
        <dbReference type="EMBL" id="MBB5017125.1"/>
    </source>
</evidence>
<protein>
    <submittedName>
        <fullName evidence="1">Uncharacterized protein</fullName>
    </submittedName>
</protein>
<dbReference type="RefSeq" id="WP_184034477.1">
    <property type="nucleotide sequence ID" value="NZ_JACHHY010000002.1"/>
</dbReference>
<name>A0A840MHX6_9PROT</name>
<accession>A0A840MHX6</accession>
<gene>
    <name evidence="1" type="ORF">HNQ59_000387</name>
</gene>
<reference evidence="1 2" key="1">
    <citation type="submission" date="2020-08" db="EMBL/GenBank/DDBJ databases">
        <title>Genomic Encyclopedia of Type Strains, Phase IV (KMG-IV): sequencing the most valuable type-strain genomes for metagenomic binning, comparative biology and taxonomic classification.</title>
        <authorList>
            <person name="Goeker M."/>
        </authorList>
    </citation>
    <scope>NUCLEOTIDE SEQUENCE [LARGE SCALE GENOMIC DNA]</scope>
    <source>
        <strain evidence="1 2">DSM 27165</strain>
    </source>
</reference>
<dbReference type="AlphaFoldDB" id="A0A840MHX6"/>
<comment type="caution">
    <text evidence="1">The sequence shown here is derived from an EMBL/GenBank/DDBJ whole genome shotgun (WGS) entry which is preliminary data.</text>
</comment>
<keyword evidence="2" id="KW-1185">Reference proteome</keyword>
<organism evidence="1 2">
    <name type="scientific">Chitinivorax tropicus</name>
    <dbReference type="NCBI Taxonomy" id="714531"/>
    <lineage>
        <taxon>Bacteria</taxon>
        <taxon>Pseudomonadati</taxon>
        <taxon>Pseudomonadota</taxon>
        <taxon>Betaproteobacteria</taxon>
        <taxon>Chitinivorax</taxon>
    </lineage>
</organism>
<dbReference type="EMBL" id="JACHHY010000002">
    <property type="protein sequence ID" value="MBB5017125.1"/>
    <property type="molecule type" value="Genomic_DNA"/>
</dbReference>